<organism evidence="6 7">
    <name type="scientific">Tetracentron sinense</name>
    <name type="common">Spur-leaf</name>
    <dbReference type="NCBI Taxonomy" id="13715"/>
    <lineage>
        <taxon>Eukaryota</taxon>
        <taxon>Viridiplantae</taxon>
        <taxon>Streptophyta</taxon>
        <taxon>Embryophyta</taxon>
        <taxon>Tracheophyta</taxon>
        <taxon>Spermatophyta</taxon>
        <taxon>Magnoliopsida</taxon>
        <taxon>Trochodendrales</taxon>
        <taxon>Trochodendraceae</taxon>
        <taxon>Tetracentron</taxon>
    </lineage>
</organism>
<dbReference type="InterPro" id="IPR001906">
    <property type="entry name" value="Terpene_synth_N"/>
</dbReference>
<dbReference type="InterPro" id="IPR008930">
    <property type="entry name" value="Terpenoid_cyclase/PrenylTrfase"/>
</dbReference>
<keyword evidence="3" id="KW-0456">Lyase</keyword>
<dbReference type="OMA" id="AINWGMA"/>
<dbReference type="FunFam" id="1.50.10.130:FF:000001">
    <property type="entry name" value="Isoprene synthase, chloroplastic"/>
    <property type="match status" value="1"/>
</dbReference>
<dbReference type="FunFam" id="1.10.600.10:FF:000007">
    <property type="entry name" value="Isoprene synthase, chloroplastic"/>
    <property type="match status" value="1"/>
</dbReference>
<dbReference type="GO" id="GO:0010333">
    <property type="term" value="F:terpene synthase activity"/>
    <property type="evidence" value="ECO:0007669"/>
    <property type="project" value="InterPro"/>
</dbReference>
<keyword evidence="7" id="KW-1185">Reference proteome</keyword>
<dbReference type="AlphaFoldDB" id="A0A834ZK50"/>
<evidence type="ECO:0000259" key="5">
    <source>
        <dbReference type="Pfam" id="PF03936"/>
    </source>
</evidence>
<dbReference type="Gene3D" id="1.10.600.10">
    <property type="entry name" value="Farnesyl Diphosphate Synthase"/>
    <property type="match status" value="1"/>
</dbReference>
<evidence type="ECO:0000256" key="1">
    <source>
        <dbReference type="ARBA" id="ARBA00022723"/>
    </source>
</evidence>
<dbReference type="InterPro" id="IPR008949">
    <property type="entry name" value="Isoprenoid_synthase_dom_sf"/>
</dbReference>
<dbReference type="CDD" id="cd00684">
    <property type="entry name" value="Terpene_cyclase_plant_C1"/>
    <property type="match status" value="1"/>
</dbReference>
<evidence type="ECO:0000313" key="6">
    <source>
        <dbReference type="EMBL" id="KAF8408920.1"/>
    </source>
</evidence>
<dbReference type="InterPro" id="IPR044814">
    <property type="entry name" value="Terpene_cyclase_plant_C1"/>
</dbReference>
<dbReference type="GO" id="GO:0000287">
    <property type="term" value="F:magnesium ion binding"/>
    <property type="evidence" value="ECO:0007669"/>
    <property type="project" value="InterPro"/>
</dbReference>
<dbReference type="Pfam" id="PF03936">
    <property type="entry name" value="Terpene_synth_C"/>
    <property type="match status" value="1"/>
</dbReference>
<dbReference type="SUPFAM" id="SSF48239">
    <property type="entry name" value="Terpenoid cyclases/Protein prenyltransferases"/>
    <property type="match status" value="1"/>
</dbReference>
<dbReference type="SUPFAM" id="SSF48576">
    <property type="entry name" value="Terpenoid synthases"/>
    <property type="match status" value="1"/>
</dbReference>
<sequence>MAQVNSTKALTSKTGEPEIIRRSADFHPSVWGDHFLASSPDHLKPNVERIEELKKEVNRMLSFASNEPMKEIYLIDTLQRLGIAYHFHKEIAQALQRMYDDQPNNIDDNLYVVSLRFRLLRQQGYNVSADVFSEFKDEMGSFKANLTNNLQGILSLYEASHLSVRGEVILDEALAFTTTHLKTMMNHLTSCLATQVGHALELPLHKRVPRLETRHYISVYQEEETRNDILLELAKLDFNQLQLLHQREIQELSRWWKDIDFATKLPFARDRLVECYFWGIGVYFEPQYAPCRILMAKLVSIVSIIDDIYDVYGTPEELQLFTDAIQGCDNGARDQLPEYMKVCFRELENVFNETEEEMMREEKFYRFNYLKQEMKALVKAYHAEAQWFNTGCVPKLEEYLQISLITSVYPLITVIEYMGMGDIATKEAFEWATSLPKIIRSSSMIGRLMDDIKSYKFEQKRGHVASSVQCYMKEYEVSEEEACEKLQKMVEGAWKDINNECLAPTPVPFPLLMPIVNLARIIEVIYLYGDGYTESSGRTKENIASLLIDHFVL</sequence>
<dbReference type="OrthoDB" id="1877784at2759"/>
<evidence type="ECO:0000313" key="7">
    <source>
        <dbReference type="Proteomes" id="UP000655225"/>
    </source>
</evidence>
<dbReference type="GO" id="GO:0016102">
    <property type="term" value="P:diterpenoid biosynthetic process"/>
    <property type="evidence" value="ECO:0007669"/>
    <property type="project" value="InterPro"/>
</dbReference>
<feature type="domain" description="Terpene synthase metal-binding" evidence="5">
    <location>
        <begin position="257"/>
        <end position="496"/>
    </location>
</feature>
<evidence type="ECO:0000256" key="2">
    <source>
        <dbReference type="ARBA" id="ARBA00022842"/>
    </source>
</evidence>
<dbReference type="EMBL" id="JABCRI010000003">
    <property type="protein sequence ID" value="KAF8408920.1"/>
    <property type="molecule type" value="Genomic_DNA"/>
</dbReference>
<dbReference type="PANTHER" id="PTHR31225:SF93">
    <property type="entry name" value="ALPHA-HUMULENE_(-)-(E)-BETA-CARYOPHYLLENE SYNTHASE"/>
    <property type="match status" value="1"/>
</dbReference>
<keyword evidence="2" id="KW-0460">Magnesium</keyword>
<dbReference type="InterPro" id="IPR034741">
    <property type="entry name" value="Terpene_cyclase-like_1_C"/>
</dbReference>
<comment type="caution">
    <text evidence="6">The sequence shown here is derived from an EMBL/GenBank/DDBJ whole genome shotgun (WGS) entry which is preliminary data.</text>
</comment>
<dbReference type="PANTHER" id="PTHR31225">
    <property type="entry name" value="OS04G0344100 PROTEIN-RELATED"/>
    <property type="match status" value="1"/>
</dbReference>
<proteinExistence type="predicted"/>
<dbReference type="InterPro" id="IPR005630">
    <property type="entry name" value="Terpene_synthase_metal-bd"/>
</dbReference>
<dbReference type="Proteomes" id="UP000655225">
    <property type="component" value="Unassembled WGS sequence"/>
</dbReference>
<reference evidence="6 7" key="1">
    <citation type="submission" date="2020-04" db="EMBL/GenBank/DDBJ databases">
        <title>Plant Genome Project.</title>
        <authorList>
            <person name="Zhang R.-G."/>
        </authorList>
    </citation>
    <scope>NUCLEOTIDE SEQUENCE [LARGE SCALE GENOMIC DNA]</scope>
    <source>
        <strain evidence="6">YNK0</strain>
        <tissue evidence="6">Leaf</tissue>
    </source>
</reference>
<feature type="domain" description="Terpene synthase N-terminal" evidence="4">
    <location>
        <begin position="30"/>
        <end position="200"/>
    </location>
</feature>
<dbReference type="SFLD" id="SFLDG01019">
    <property type="entry name" value="Terpene_Cyclase_Like_1_C_Termi"/>
    <property type="match status" value="1"/>
</dbReference>
<dbReference type="Pfam" id="PF01397">
    <property type="entry name" value="Terpene_synth"/>
    <property type="match status" value="1"/>
</dbReference>
<protein>
    <submittedName>
        <fullName evidence="6">Uncharacterized protein</fullName>
    </submittedName>
</protein>
<dbReference type="SFLD" id="SFLDS00005">
    <property type="entry name" value="Isoprenoid_Synthase_Type_I"/>
    <property type="match status" value="1"/>
</dbReference>
<accession>A0A834ZK50</accession>
<evidence type="ECO:0000259" key="4">
    <source>
        <dbReference type="Pfam" id="PF01397"/>
    </source>
</evidence>
<dbReference type="InterPro" id="IPR036965">
    <property type="entry name" value="Terpene_synth_N_sf"/>
</dbReference>
<dbReference type="Gene3D" id="1.50.10.130">
    <property type="entry name" value="Terpene synthase, N-terminal domain"/>
    <property type="match status" value="1"/>
</dbReference>
<gene>
    <name evidence="6" type="ORF">HHK36_004990</name>
</gene>
<keyword evidence="1" id="KW-0479">Metal-binding</keyword>
<evidence type="ECO:0000256" key="3">
    <source>
        <dbReference type="ARBA" id="ARBA00023239"/>
    </source>
</evidence>
<name>A0A834ZK50_TETSI</name>
<dbReference type="InterPro" id="IPR050148">
    <property type="entry name" value="Terpene_synthase-like"/>
</dbReference>